<evidence type="ECO:0000256" key="1">
    <source>
        <dbReference type="ARBA" id="ARBA00004141"/>
    </source>
</evidence>
<dbReference type="InterPro" id="IPR044492">
    <property type="entry name" value="P_typ_ATPase_HD_dom"/>
</dbReference>
<dbReference type="InterPro" id="IPR023214">
    <property type="entry name" value="HAD_sf"/>
</dbReference>
<dbReference type="NCBIfam" id="TIGR01657">
    <property type="entry name" value="P-ATPase-V"/>
    <property type="match status" value="1"/>
</dbReference>
<dbReference type="SUPFAM" id="SSF56784">
    <property type="entry name" value="HAD-like"/>
    <property type="match status" value="1"/>
</dbReference>
<dbReference type="FunFam" id="3.40.1110.10:FF:000057">
    <property type="entry name" value="Cation-transporting ATPase"/>
    <property type="match status" value="1"/>
</dbReference>
<dbReference type="InterPro" id="IPR023298">
    <property type="entry name" value="ATPase_P-typ_TM_dom_sf"/>
</dbReference>
<dbReference type="Pfam" id="PF00122">
    <property type="entry name" value="E1-E2_ATPase"/>
    <property type="match status" value="1"/>
</dbReference>
<feature type="transmembrane region" description="Helical" evidence="13">
    <location>
        <begin position="634"/>
        <end position="658"/>
    </location>
</feature>
<evidence type="ECO:0000256" key="14">
    <source>
        <dbReference type="SAM" id="MobiDB-lite"/>
    </source>
</evidence>
<evidence type="ECO:0000256" key="12">
    <source>
        <dbReference type="ARBA" id="ARBA00049360"/>
    </source>
</evidence>
<evidence type="ECO:0000256" key="8">
    <source>
        <dbReference type="ARBA" id="ARBA00022842"/>
    </source>
</evidence>
<evidence type="ECO:0000313" key="18">
    <source>
        <dbReference type="Proteomes" id="UP000799118"/>
    </source>
</evidence>
<comment type="similarity">
    <text evidence="2 13">Belongs to the cation transport ATPase (P-type) (TC 3.A.3) family. Type V subfamily.</text>
</comment>
<dbReference type="PROSITE" id="PS00154">
    <property type="entry name" value="ATPASE_E1_E2"/>
    <property type="match status" value="1"/>
</dbReference>
<feature type="domain" description="P5B-type ATPase N-terminal" evidence="16">
    <location>
        <begin position="262"/>
        <end position="373"/>
    </location>
</feature>
<keyword evidence="3" id="KW-0597">Phosphoprotein</keyword>
<dbReference type="SUPFAM" id="SSF81653">
    <property type="entry name" value="Calcium ATPase, transduction domain A"/>
    <property type="match status" value="1"/>
</dbReference>
<comment type="subcellular location">
    <subcellularLocation>
        <location evidence="1 13">Membrane</location>
        <topology evidence="1 13">Multi-pass membrane protein</topology>
    </subcellularLocation>
</comment>
<dbReference type="SUPFAM" id="SSF81665">
    <property type="entry name" value="Calcium ATPase, transmembrane domain M"/>
    <property type="match status" value="1"/>
</dbReference>
<dbReference type="SFLD" id="SFLDS00003">
    <property type="entry name" value="Haloacid_Dehalogenase"/>
    <property type="match status" value="1"/>
</dbReference>
<feature type="compositionally biased region" description="Polar residues" evidence="14">
    <location>
        <begin position="195"/>
        <end position="214"/>
    </location>
</feature>
<dbReference type="Gene3D" id="2.70.150.10">
    <property type="entry name" value="Calcium-transporting ATPase, cytoplasmic transduction domain A"/>
    <property type="match status" value="1"/>
</dbReference>
<evidence type="ECO:0000256" key="6">
    <source>
        <dbReference type="ARBA" id="ARBA00022741"/>
    </source>
</evidence>
<dbReference type="PANTHER" id="PTHR45630:SF8">
    <property type="entry name" value="CATION-TRANSPORTING ATPASE"/>
    <property type="match status" value="1"/>
</dbReference>
<dbReference type="PROSITE" id="PS01229">
    <property type="entry name" value="COF_2"/>
    <property type="match status" value="1"/>
</dbReference>
<dbReference type="InterPro" id="IPR036412">
    <property type="entry name" value="HAD-like_sf"/>
</dbReference>
<sequence length="1417" mass="157176">MTPVTGPSGPRDDSYDYTEGASPIDINNVARRTQNTSEFSMLDEEGTVFSGPGHSANPSSVTRMSNLDPARRSWSISRRKSRDSGVSGRVSLERRLSQDSQQSQVSQQSAEDDNVEVEAESGRNTFRGRRRRSPSPQARSSVWTSIFGKSQTGRDSRRLSISSRRSSASISRRSSRSDAGSDYAVESDNEERWGYSSSSMEYDSEAPSPSMSQSHLPLLSSDQVFGGETRIDMDFSFAEMDPPPLGPPSRQQIHIEDDDSLIRLVGCLVTLGILGLLGHWFPRLWIRFVTHEKSFRDINLGFVVVESSNKDIVLITLQKLDYAFPITTVFPPTLPLDQSNSTYSNESNQTYNAETKILRSLVVISYRYSRFALDPRNGLFYIMRNWRDSSWTSSSTLQSGLQEDVRHQRVQLFDKNEINIEAKSTISLLIDEVIHPFYVFQIASVILWSLDDYYYYAFCIFVISVASITTTLIETKKTIARMREMSKFSCKVSVVVDGAWAEVDSTDLVPGDVINLSSSQLSVIPADMFLLAGDAILNESMLTGESLPVSKVPVKDEDLVKWKDGKGESPRSFIYGGTKVVRIRASMTSDGTQGRPALALVARTGFDTTKGALVRSMLFPKPIGFKFYRDSVRFIGVLAGIALLGFSFSAVQFVRIGLKWQTIVIRALDLITVVVPPALPATLSIGTSFAIARLKKSGIYCISPSRINIAGKINVCCFDKTGTLTEDGLDILGVRPLDRNVNRFGELLDDVHDLPLGKDKASFLHALATCHSLKMVDGDVVGDPLDVKMFEFTRWTLEEGTVGRTGVIKAKSGAVAEPTALVQTVVRPPGSAQFRLEDALKGNTRRAHFLELGVIRMFEFVSSLRRMSVVVKRLKSNSMEVYVKGAPEVMADICEKDSFPDDYEDLLSYYTKRGYRVIAMAGKSIEGLSWLKAQRMKREQAESKLRFLGLIIFENKIKPGTTPAIQALRAAHLACRMITGDNPLTAVSVARECGLINQAAYVFSPSFVRGDATVPGAKLEWACMDEPLWKLDSYSLKPLSPPLHYTVESDEIDYHDYSLVVSGDVFRWMISYAPLETLQRMLVKAQVFARMSPDEKNEVVERLQALGYTVLMCGDGANDCAALKAADVGISLSEAEASVAAPFTTSTPDIGCVLELIKEGRSALVTSFSCFKYMALYSLIQFTTVTLLYSFASSLGDFQFLYIDLFIIIPIAVTMGRTLPYPRIYPKRPTASLVSKKVLSSIIGQILITSAVQIWAYSWVRGQEWYTPPPSPDTKDGSNQLESTNFENSVLFLISCFQYILVAAVFSIGPPYRKPMWSNILLMLSLAALTTFNMLVLLSPPQAIVDLLTLMILPKEARVKLLMAIAINMAASILYEEYGALVVSGMVGHIIKWRKKSHLKVREADGKIYKSVEGGMR</sequence>
<evidence type="ECO:0000256" key="2">
    <source>
        <dbReference type="ARBA" id="ARBA00006000"/>
    </source>
</evidence>
<keyword evidence="10 13" id="KW-1133">Transmembrane helix</keyword>
<gene>
    <name evidence="17" type="ORF">BT96DRAFT_911959</name>
</gene>
<reference evidence="17" key="1">
    <citation type="journal article" date="2019" name="Environ. Microbiol.">
        <title>Fungal ecological strategies reflected in gene transcription - a case study of two litter decomposers.</title>
        <authorList>
            <person name="Barbi F."/>
            <person name="Kohler A."/>
            <person name="Barry K."/>
            <person name="Baskaran P."/>
            <person name="Daum C."/>
            <person name="Fauchery L."/>
            <person name="Ihrmark K."/>
            <person name="Kuo A."/>
            <person name="LaButti K."/>
            <person name="Lipzen A."/>
            <person name="Morin E."/>
            <person name="Grigoriev I.V."/>
            <person name="Henrissat B."/>
            <person name="Lindahl B."/>
            <person name="Martin F."/>
        </authorList>
    </citation>
    <scope>NUCLEOTIDE SEQUENCE</scope>
    <source>
        <strain evidence="17">JB14</strain>
    </source>
</reference>
<dbReference type="OrthoDB" id="48943at2759"/>
<keyword evidence="4 13" id="KW-0812">Transmembrane</keyword>
<keyword evidence="6 13" id="KW-0547">Nucleotide-binding</keyword>
<dbReference type="PANTHER" id="PTHR45630">
    <property type="entry name" value="CATION-TRANSPORTING ATPASE-RELATED"/>
    <property type="match status" value="1"/>
</dbReference>
<dbReference type="GO" id="GO:0019829">
    <property type="term" value="F:ATPase-coupled monoatomic cation transmembrane transporter activity"/>
    <property type="evidence" value="ECO:0007669"/>
    <property type="project" value="UniProtKB-UniRule"/>
</dbReference>
<dbReference type="InterPro" id="IPR047819">
    <property type="entry name" value="P5A-ATPase_N"/>
</dbReference>
<feature type="compositionally biased region" description="Low complexity" evidence="14">
    <location>
        <begin position="159"/>
        <end position="181"/>
    </location>
</feature>
<feature type="transmembrane region" description="Helical" evidence="13">
    <location>
        <begin position="1198"/>
        <end position="1217"/>
    </location>
</feature>
<dbReference type="GO" id="GO:0016887">
    <property type="term" value="F:ATP hydrolysis activity"/>
    <property type="evidence" value="ECO:0007669"/>
    <property type="project" value="InterPro"/>
</dbReference>
<feature type="domain" description="P-type ATPase A" evidence="15">
    <location>
        <begin position="491"/>
        <end position="617"/>
    </location>
</feature>
<keyword evidence="7 13" id="KW-0067">ATP-binding</keyword>
<dbReference type="InterPro" id="IPR023299">
    <property type="entry name" value="ATPase_P-typ_cyto_dom_N"/>
</dbReference>
<dbReference type="Gene3D" id="3.40.50.1000">
    <property type="entry name" value="HAD superfamily/HAD-like"/>
    <property type="match status" value="1"/>
</dbReference>
<evidence type="ECO:0000259" key="16">
    <source>
        <dbReference type="Pfam" id="PF12409"/>
    </source>
</evidence>
<accession>A0A6A4ILJ4</accession>
<dbReference type="InterPro" id="IPR018303">
    <property type="entry name" value="ATPase_P-typ_P_site"/>
</dbReference>
<evidence type="ECO:0000256" key="11">
    <source>
        <dbReference type="ARBA" id="ARBA00023136"/>
    </source>
</evidence>
<dbReference type="NCBIfam" id="TIGR01494">
    <property type="entry name" value="ATPase_P-type"/>
    <property type="match status" value="2"/>
</dbReference>
<dbReference type="FunFam" id="3.40.50.1000:FF:000068">
    <property type="entry name" value="Cation-transporting ATPase"/>
    <property type="match status" value="1"/>
</dbReference>
<keyword evidence="5 13" id="KW-0479">Metal-binding</keyword>
<keyword evidence="11 13" id="KW-0472">Membrane</keyword>
<feature type="transmembrane region" description="Helical" evidence="13">
    <location>
        <begin position="453"/>
        <end position="473"/>
    </location>
</feature>
<evidence type="ECO:0000259" key="15">
    <source>
        <dbReference type="Pfam" id="PF00122"/>
    </source>
</evidence>
<evidence type="ECO:0000256" key="7">
    <source>
        <dbReference type="ARBA" id="ARBA00022840"/>
    </source>
</evidence>
<evidence type="ECO:0000256" key="5">
    <source>
        <dbReference type="ARBA" id="ARBA00022723"/>
    </source>
</evidence>
<dbReference type="FunFam" id="1.20.1110.10:FF:000023">
    <property type="entry name" value="Cation-transporting ATPase"/>
    <property type="match status" value="1"/>
</dbReference>
<dbReference type="Proteomes" id="UP000799118">
    <property type="component" value="Unassembled WGS sequence"/>
</dbReference>
<dbReference type="InterPro" id="IPR059000">
    <property type="entry name" value="ATPase_P-type_domA"/>
</dbReference>
<feature type="compositionally biased region" description="Low complexity" evidence="14">
    <location>
        <begin position="98"/>
        <end position="109"/>
    </location>
</feature>
<feature type="transmembrane region" description="Helical" evidence="13">
    <location>
        <begin position="670"/>
        <end position="692"/>
    </location>
</feature>
<proteinExistence type="inferred from homology"/>
<evidence type="ECO:0000313" key="17">
    <source>
        <dbReference type="EMBL" id="KAE9411356.1"/>
    </source>
</evidence>
<evidence type="ECO:0000256" key="9">
    <source>
        <dbReference type="ARBA" id="ARBA00022967"/>
    </source>
</evidence>
<evidence type="ECO:0000256" key="3">
    <source>
        <dbReference type="ARBA" id="ARBA00022553"/>
    </source>
</evidence>
<dbReference type="InterPro" id="IPR047821">
    <property type="entry name" value="P5B-type_ATPase"/>
</dbReference>
<feature type="transmembrane region" description="Helical" evidence="13">
    <location>
        <begin position="1174"/>
        <end position="1192"/>
    </location>
</feature>
<dbReference type="EMBL" id="ML769383">
    <property type="protein sequence ID" value="KAE9411356.1"/>
    <property type="molecule type" value="Genomic_DNA"/>
</dbReference>
<name>A0A6A4ILJ4_9AGAR</name>
<keyword evidence="9 13" id="KW-1278">Translocase</keyword>
<keyword evidence="8 13" id="KW-0460">Magnesium</keyword>
<dbReference type="CDD" id="cd07542">
    <property type="entry name" value="P-type_ATPase_cation"/>
    <property type="match status" value="1"/>
</dbReference>
<comment type="catalytic activity">
    <reaction evidence="12 13">
        <text>ATP + H2O = ADP + phosphate + H(+)</text>
        <dbReference type="Rhea" id="RHEA:13065"/>
        <dbReference type="ChEBI" id="CHEBI:15377"/>
        <dbReference type="ChEBI" id="CHEBI:15378"/>
        <dbReference type="ChEBI" id="CHEBI:30616"/>
        <dbReference type="ChEBI" id="CHEBI:43474"/>
        <dbReference type="ChEBI" id="CHEBI:456216"/>
    </reaction>
</comment>
<evidence type="ECO:0000256" key="13">
    <source>
        <dbReference type="RuleBase" id="RU362082"/>
    </source>
</evidence>
<dbReference type="Gene3D" id="3.40.1110.10">
    <property type="entry name" value="Calcium-transporting ATPase, cytoplasmic domain N"/>
    <property type="match status" value="1"/>
</dbReference>
<keyword evidence="18" id="KW-1185">Reference proteome</keyword>
<dbReference type="GO" id="GO:0005524">
    <property type="term" value="F:ATP binding"/>
    <property type="evidence" value="ECO:0007669"/>
    <property type="project" value="UniProtKB-UniRule"/>
</dbReference>
<dbReference type="GO" id="GO:0046872">
    <property type="term" value="F:metal ion binding"/>
    <property type="evidence" value="ECO:0007669"/>
    <property type="project" value="UniProtKB-UniRule"/>
</dbReference>
<dbReference type="SFLD" id="SFLDG00002">
    <property type="entry name" value="C1.7:_P-type_atpase_like"/>
    <property type="match status" value="1"/>
</dbReference>
<dbReference type="Pfam" id="PF13246">
    <property type="entry name" value="Cation_ATPase"/>
    <property type="match status" value="1"/>
</dbReference>
<organism evidence="17 18">
    <name type="scientific">Gymnopus androsaceus JB14</name>
    <dbReference type="NCBI Taxonomy" id="1447944"/>
    <lineage>
        <taxon>Eukaryota</taxon>
        <taxon>Fungi</taxon>
        <taxon>Dikarya</taxon>
        <taxon>Basidiomycota</taxon>
        <taxon>Agaricomycotina</taxon>
        <taxon>Agaricomycetes</taxon>
        <taxon>Agaricomycetidae</taxon>
        <taxon>Agaricales</taxon>
        <taxon>Marasmiineae</taxon>
        <taxon>Omphalotaceae</taxon>
        <taxon>Gymnopus</taxon>
    </lineage>
</organism>
<dbReference type="InterPro" id="IPR008250">
    <property type="entry name" value="ATPase_P-typ_transduc_dom_A_sf"/>
</dbReference>
<dbReference type="SUPFAM" id="SSF81660">
    <property type="entry name" value="Metal cation-transporting ATPase, ATP-binding domain N"/>
    <property type="match status" value="1"/>
</dbReference>
<feature type="region of interest" description="Disordered" evidence="14">
    <location>
        <begin position="1"/>
        <end position="214"/>
    </location>
</feature>
<protein>
    <recommendedName>
        <fullName evidence="13">Cation-transporting ATPase</fullName>
        <ecNumber evidence="13">7.2.2.-</ecNumber>
    </recommendedName>
</protein>
<dbReference type="GO" id="GO:0006874">
    <property type="term" value="P:intracellular calcium ion homeostasis"/>
    <property type="evidence" value="ECO:0007669"/>
    <property type="project" value="TreeGrafter"/>
</dbReference>
<evidence type="ECO:0000256" key="10">
    <source>
        <dbReference type="ARBA" id="ARBA00022989"/>
    </source>
</evidence>
<feature type="compositionally biased region" description="Polar residues" evidence="14">
    <location>
        <begin position="30"/>
        <end position="39"/>
    </location>
</feature>
<dbReference type="PRINTS" id="PR00119">
    <property type="entry name" value="CATATPASE"/>
</dbReference>
<dbReference type="Pfam" id="PF12409">
    <property type="entry name" value="P5-ATPase"/>
    <property type="match status" value="1"/>
</dbReference>
<feature type="compositionally biased region" description="Acidic residues" evidence="14">
    <location>
        <begin position="110"/>
        <end position="119"/>
    </location>
</feature>
<feature type="transmembrane region" description="Helical" evidence="13">
    <location>
        <begin position="1238"/>
        <end position="1260"/>
    </location>
</feature>
<dbReference type="Gene3D" id="1.20.1110.10">
    <property type="entry name" value="Calcium-transporting ATPase, transmembrane domain"/>
    <property type="match status" value="1"/>
</dbReference>
<feature type="compositionally biased region" description="Polar residues" evidence="14">
    <location>
        <begin position="56"/>
        <end position="65"/>
    </location>
</feature>
<feature type="transmembrane region" description="Helical" evidence="13">
    <location>
        <begin position="1290"/>
        <end position="1308"/>
    </location>
</feature>
<dbReference type="InterPro" id="IPR006544">
    <property type="entry name" value="P-type_TPase_V"/>
</dbReference>
<dbReference type="GO" id="GO:0016020">
    <property type="term" value="C:membrane"/>
    <property type="evidence" value="ECO:0007669"/>
    <property type="project" value="UniProtKB-SubCell"/>
</dbReference>
<dbReference type="InterPro" id="IPR001757">
    <property type="entry name" value="P_typ_ATPase"/>
</dbReference>
<dbReference type="SFLD" id="SFLDF00027">
    <property type="entry name" value="p-type_atpase"/>
    <property type="match status" value="1"/>
</dbReference>
<feature type="compositionally biased region" description="Polar residues" evidence="14">
    <location>
        <begin position="142"/>
        <end position="151"/>
    </location>
</feature>
<feature type="transmembrane region" description="Helical" evidence="13">
    <location>
        <begin position="1320"/>
        <end position="1341"/>
    </location>
</feature>
<dbReference type="EC" id="7.2.2.-" evidence="13"/>
<evidence type="ECO:0000256" key="4">
    <source>
        <dbReference type="ARBA" id="ARBA00022692"/>
    </source>
</evidence>
<dbReference type="GO" id="GO:0015662">
    <property type="term" value="F:P-type ion transporter activity"/>
    <property type="evidence" value="ECO:0007669"/>
    <property type="project" value="InterPro"/>
</dbReference>
<feature type="transmembrane region" description="Helical" evidence="13">
    <location>
        <begin position="1361"/>
        <end position="1391"/>
    </location>
</feature>